<evidence type="ECO:0000256" key="4">
    <source>
        <dbReference type="ARBA" id="ARBA00022723"/>
    </source>
</evidence>
<dbReference type="Gene3D" id="3.40.390.10">
    <property type="entry name" value="Collagenase (Catalytic Domain)"/>
    <property type="match status" value="1"/>
</dbReference>
<dbReference type="InterPro" id="IPR001567">
    <property type="entry name" value="Pept_M3A_M3B_dom"/>
</dbReference>
<dbReference type="GO" id="GO:0006627">
    <property type="term" value="P:protein processing involved in protein targeting to mitochondrion"/>
    <property type="evidence" value="ECO:0007669"/>
    <property type="project" value="TreeGrafter"/>
</dbReference>
<dbReference type="GO" id="GO:0005739">
    <property type="term" value="C:mitochondrion"/>
    <property type="evidence" value="ECO:0007669"/>
    <property type="project" value="UniProtKB-SubCell"/>
</dbReference>
<dbReference type="InterPro" id="IPR045090">
    <property type="entry name" value="Pept_M3A_M3B"/>
</dbReference>
<keyword evidence="7" id="KW-0809">Transit peptide</keyword>
<accession>A0AAJ6YV72</accession>
<dbReference type="RefSeq" id="XP_011505005.1">
    <property type="nucleotide sequence ID" value="XM_011506703.1"/>
</dbReference>
<evidence type="ECO:0000256" key="8">
    <source>
        <dbReference type="ARBA" id="ARBA00023049"/>
    </source>
</evidence>
<reference evidence="13" key="1">
    <citation type="submission" date="2025-08" db="UniProtKB">
        <authorList>
            <consortium name="RefSeq"/>
        </authorList>
    </citation>
    <scope>IDENTIFICATION</scope>
</reference>
<evidence type="ECO:0000256" key="5">
    <source>
        <dbReference type="ARBA" id="ARBA00022801"/>
    </source>
</evidence>
<evidence type="ECO:0000256" key="3">
    <source>
        <dbReference type="ARBA" id="ARBA00022670"/>
    </source>
</evidence>
<keyword evidence="9" id="KW-0496">Mitochondrion</keyword>
<dbReference type="GO" id="GO:0004222">
    <property type="term" value="F:metalloendopeptidase activity"/>
    <property type="evidence" value="ECO:0007669"/>
    <property type="project" value="InterPro"/>
</dbReference>
<evidence type="ECO:0000313" key="12">
    <source>
        <dbReference type="Proteomes" id="UP000695007"/>
    </source>
</evidence>
<evidence type="ECO:0000313" key="13">
    <source>
        <dbReference type="RefSeq" id="XP_011505005.1"/>
    </source>
</evidence>
<proteinExistence type="inferred from homology"/>
<dbReference type="Pfam" id="PF01432">
    <property type="entry name" value="Peptidase_M3"/>
    <property type="match status" value="1"/>
</dbReference>
<keyword evidence="6 10" id="KW-0862">Zinc</keyword>
<evidence type="ECO:0000256" key="7">
    <source>
        <dbReference type="ARBA" id="ARBA00022946"/>
    </source>
</evidence>
<dbReference type="CDD" id="cd06457">
    <property type="entry name" value="M3A_MIP"/>
    <property type="match status" value="1"/>
</dbReference>
<keyword evidence="3 10" id="KW-0645">Protease</keyword>
<comment type="similarity">
    <text evidence="2 10">Belongs to the peptidase M3 family.</text>
</comment>
<evidence type="ECO:0000256" key="6">
    <source>
        <dbReference type="ARBA" id="ARBA00022833"/>
    </source>
</evidence>
<sequence>MMLNLVPIKSLLLGFTSGGRKTVATLSPLATAFNAKPSEKLKIWFGYKRTGLFEIPELEHPNGFQILEDKAISRTNELIDEAIDTSGNRNRKMVEIFDELSDTLCRVADMAEFIRVAHPNIQFAQAAENACITISGLVEKLNINRQLYDSLTAIVKYGDIVKTTKIDNHVAKLFLFDFEQCGIHLPEEQRCQVVNLNDQILQWGQKFVAGTVQARVVNKKKLPELMVNYFQNDGDDVVVNGLNTESSNPLVRQAAYKIFLYPDEKQENLLQNLLNARHELAQICDFPTYAHRAVRGSTVQNPQFIYKFLNLMNNRLQDRAKKDYNELQKIKDSESSSKQSIMPWDTTYLCTKARKIWLGSTNDDFAPYFSLGSCMEGLNIITQSLYGVRLECQPTLPGEVWTSNIYKLAVIDEDNSLLGYIYCDFFDRDNKPNQDCHFTIRGGRELLDGSYQNPVVVLMLSLPSPKKPAPCLLNPSLVDNLFHEMGHALHSMLGRTKYQHVTGTRCSTDFAEVPSILMEYFSSDPKIVSLFAKHYETGEKIPENMLNKICSSKNLFPAFEMQSQIFYSMIDQVYHSKKIQDSTTDVLKQIQSQYYELPYIPRTAWQLRFSHIVGYGAKYYSYQISRAIASWIWQTYFEADPLSRVAGERYRYECLSHGGGKPPSKLVADFLNKEASPENFTASLINEIDAKIDRIKTVKTLCI</sequence>
<organism evidence="12 13">
    <name type="scientific">Ceratosolen solmsi marchali</name>
    <dbReference type="NCBI Taxonomy" id="326594"/>
    <lineage>
        <taxon>Eukaryota</taxon>
        <taxon>Metazoa</taxon>
        <taxon>Ecdysozoa</taxon>
        <taxon>Arthropoda</taxon>
        <taxon>Hexapoda</taxon>
        <taxon>Insecta</taxon>
        <taxon>Pterygota</taxon>
        <taxon>Neoptera</taxon>
        <taxon>Endopterygota</taxon>
        <taxon>Hymenoptera</taxon>
        <taxon>Apocrita</taxon>
        <taxon>Proctotrupomorpha</taxon>
        <taxon>Chalcidoidea</taxon>
        <taxon>Agaonidae</taxon>
        <taxon>Agaoninae</taxon>
        <taxon>Ceratosolen</taxon>
    </lineage>
</organism>
<evidence type="ECO:0000256" key="1">
    <source>
        <dbReference type="ARBA" id="ARBA00004173"/>
    </source>
</evidence>
<dbReference type="InterPro" id="IPR033851">
    <property type="entry name" value="M3A_MIP"/>
</dbReference>
<dbReference type="Proteomes" id="UP000695007">
    <property type="component" value="Unplaced"/>
</dbReference>
<dbReference type="PANTHER" id="PTHR11804:SF79">
    <property type="entry name" value="MITOCHONDRIAL INTERMEDIATE PEPTIDASE"/>
    <property type="match status" value="1"/>
</dbReference>
<dbReference type="AlphaFoldDB" id="A0AAJ6YV72"/>
<dbReference type="InterPro" id="IPR024079">
    <property type="entry name" value="MetalloPept_cat_dom_sf"/>
</dbReference>
<dbReference type="GO" id="GO:0046872">
    <property type="term" value="F:metal ion binding"/>
    <property type="evidence" value="ECO:0007669"/>
    <property type="project" value="UniProtKB-UniRule"/>
</dbReference>
<feature type="domain" description="Peptidase M3A/M3B catalytic" evidence="11">
    <location>
        <begin position="244"/>
        <end position="683"/>
    </location>
</feature>
<evidence type="ECO:0000259" key="11">
    <source>
        <dbReference type="Pfam" id="PF01432"/>
    </source>
</evidence>
<dbReference type="SUPFAM" id="SSF55486">
    <property type="entry name" value="Metalloproteases ('zincins'), catalytic domain"/>
    <property type="match status" value="1"/>
</dbReference>
<keyword evidence="12" id="KW-1185">Reference proteome</keyword>
<keyword evidence="5 10" id="KW-0378">Hydrolase</keyword>
<dbReference type="InterPro" id="IPR024077">
    <property type="entry name" value="Neurolysin/TOP_dom2"/>
</dbReference>
<comment type="subcellular location">
    <subcellularLocation>
        <location evidence="1">Mitochondrion</location>
    </subcellularLocation>
</comment>
<dbReference type="Gene3D" id="1.10.1370.10">
    <property type="entry name" value="Neurolysin, domain 3"/>
    <property type="match status" value="1"/>
</dbReference>
<dbReference type="GeneID" id="105367870"/>
<dbReference type="FunFam" id="3.40.390.10:FF:000013">
    <property type="entry name" value="Mitochondrial intermediate peptidase"/>
    <property type="match status" value="1"/>
</dbReference>
<evidence type="ECO:0000256" key="2">
    <source>
        <dbReference type="ARBA" id="ARBA00006040"/>
    </source>
</evidence>
<dbReference type="PANTHER" id="PTHR11804">
    <property type="entry name" value="PROTEASE M3 THIMET OLIGOPEPTIDASE-RELATED"/>
    <property type="match status" value="1"/>
</dbReference>
<keyword evidence="4 10" id="KW-0479">Metal-binding</keyword>
<evidence type="ECO:0000256" key="10">
    <source>
        <dbReference type="RuleBase" id="RU003435"/>
    </source>
</evidence>
<comment type="cofactor">
    <cofactor evidence="10">
        <name>Zn(2+)</name>
        <dbReference type="ChEBI" id="CHEBI:29105"/>
    </cofactor>
    <text evidence="10">Binds 1 zinc ion.</text>
</comment>
<dbReference type="GO" id="GO:0006518">
    <property type="term" value="P:peptide metabolic process"/>
    <property type="evidence" value="ECO:0007669"/>
    <property type="project" value="TreeGrafter"/>
</dbReference>
<name>A0AAJ6YV72_9HYME</name>
<gene>
    <name evidence="13" type="primary">LOC105367870</name>
</gene>
<keyword evidence="8 10" id="KW-0482">Metalloprotease</keyword>
<evidence type="ECO:0000256" key="9">
    <source>
        <dbReference type="ARBA" id="ARBA00023128"/>
    </source>
</evidence>
<dbReference type="KEGG" id="csol:105367870"/>
<protein>
    <submittedName>
        <fullName evidence="13">Mitochondrial intermediate peptidase</fullName>
    </submittedName>
</protein>